<dbReference type="Proteomes" id="UP000419138">
    <property type="component" value="Unassembled WGS sequence"/>
</dbReference>
<reference evidence="1 2" key="1">
    <citation type="submission" date="2019-05" db="EMBL/GenBank/DDBJ databases">
        <title>Comparative genomics and metabolomics analyses of clavulanic acid producing Streptomyces species provides insight into specialized metabolism and evolution of beta-lactam biosynthetic gene clusters.</title>
        <authorList>
            <person name="Moore M.A."/>
            <person name="Cruz-Morales P."/>
            <person name="Barona Gomez F."/>
            <person name="Kapil T."/>
        </authorList>
    </citation>
    <scope>NUCLEOTIDE SEQUENCE [LARGE SCALE GENOMIC DNA]</scope>
    <source>
        <strain evidence="1 2">NRRL 5741</strain>
    </source>
</reference>
<keyword evidence="2" id="KW-1185">Reference proteome</keyword>
<name>A0A646KMS5_STRJU</name>
<dbReference type="RefSeq" id="WP_153524892.1">
    <property type="nucleotide sequence ID" value="NZ_JBEPDZ010000002.1"/>
</dbReference>
<comment type="caution">
    <text evidence="1">The sequence shown here is derived from an EMBL/GenBank/DDBJ whole genome shotgun (WGS) entry which is preliminary data.</text>
</comment>
<proteinExistence type="predicted"/>
<evidence type="ECO:0000313" key="2">
    <source>
        <dbReference type="Proteomes" id="UP000419138"/>
    </source>
</evidence>
<dbReference type="EMBL" id="VCLA01000170">
    <property type="protein sequence ID" value="MQT03347.1"/>
    <property type="molecule type" value="Genomic_DNA"/>
</dbReference>
<dbReference type="InterPro" id="IPR046036">
    <property type="entry name" value="DUF5994"/>
</dbReference>
<evidence type="ECO:0000313" key="1">
    <source>
        <dbReference type="EMBL" id="MQT03347.1"/>
    </source>
</evidence>
<organism evidence="1 2">
    <name type="scientific">Streptomyces jumonjinensis</name>
    <dbReference type="NCBI Taxonomy" id="1945"/>
    <lineage>
        <taxon>Bacteria</taxon>
        <taxon>Bacillati</taxon>
        <taxon>Actinomycetota</taxon>
        <taxon>Actinomycetes</taxon>
        <taxon>Kitasatosporales</taxon>
        <taxon>Streptomycetaceae</taxon>
        <taxon>Streptomyces</taxon>
    </lineage>
</organism>
<dbReference type="OrthoDB" id="3785441at2"/>
<sequence>MADSDTPHTPPLSLPDAIHEAVEPGTALLRLETTHSREGVLDGAWWPRTRDIETELPPLISALAEHLGPITRVGVDASAWNGLPTRLIIDGRVVHLDSDPVGDDTVLITRGDQDHFALLVVPPDTTPEAARVAMARAVNVGNITQAAEILIATIPEPRPQRGSRGDPAGGHP</sequence>
<dbReference type="AlphaFoldDB" id="A0A646KMS5"/>
<protein>
    <submittedName>
        <fullName evidence="1">Uncharacterized protein</fullName>
    </submittedName>
</protein>
<dbReference type="Pfam" id="PF19457">
    <property type="entry name" value="DUF5994"/>
    <property type="match status" value="1"/>
</dbReference>
<gene>
    <name evidence="1" type="ORF">FF041_25090</name>
</gene>
<accession>A0A646KMS5</accession>